<protein>
    <submittedName>
        <fullName evidence="1">Uncharacterized protein</fullName>
    </submittedName>
</protein>
<dbReference type="PANTHER" id="PTHR31513">
    <property type="entry name" value="EPHRIN TYPE-B RECEPTOR"/>
    <property type="match status" value="1"/>
</dbReference>
<sequence>MRLRLDSNRRHLLRRRTLHRMMMNRRFHAYLGGVGSLDSTCKLVADLNLTRDLNITGKGNLHVLPGVRLVCQFSGCSISVNISENFSLAENSGKNRVKR</sequence>
<evidence type="ECO:0000313" key="2">
    <source>
        <dbReference type="Proteomes" id="UP000008694"/>
    </source>
</evidence>
<reference evidence="2" key="1">
    <citation type="journal article" date="2011" name="Nat. Genet.">
        <title>The Arabidopsis lyrata genome sequence and the basis of rapid genome size change.</title>
        <authorList>
            <person name="Hu T.T."/>
            <person name="Pattyn P."/>
            <person name="Bakker E.G."/>
            <person name="Cao J."/>
            <person name="Cheng J.-F."/>
            <person name="Clark R.M."/>
            <person name="Fahlgren N."/>
            <person name="Fawcett J.A."/>
            <person name="Grimwood J."/>
            <person name="Gundlach H."/>
            <person name="Haberer G."/>
            <person name="Hollister J.D."/>
            <person name="Ossowski S."/>
            <person name="Ottilar R.P."/>
            <person name="Salamov A.A."/>
            <person name="Schneeberger K."/>
            <person name="Spannagl M."/>
            <person name="Wang X."/>
            <person name="Yang L."/>
            <person name="Nasrallah M.E."/>
            <person name="Bergelson J."/>
            <person name="Carrington J.C."/>
            <person name="Gaut B.S."/>
            <person name="Schmutz J."/>
            <person name="Mayer K.F.X."/>
            <person name="Van de Peer Y."/>
            <person name="Grigoriev I.V."/>
            <person name="Nordborg M."/>
            <person name="Weigel D."/>
            <person name="Guo Y.-L."/>
        </authorList>
    </citation>
    <scope>NUCLEOTIDE SEQUENCE [LARGE SCALE GENOMIC DNA]</scope>
    <source>
        <strain evidence="2">cv. MN47</strain>
    </source>
</reference>
<keyword evidence="2" id="KW-1185">Reference proteome</keyword>
<evidence type="ECO:0000313" key="1">
    <source>
        <dbReference type="EMBL" id="EFH41977.1"/>
    </source>
</evidence>
<dbReference type="PANTHER" id="PTHR31513:SF11">
    <property type="entry name" value="GLYCINE-RICH PROTEIN"/>
    <property type="match status" value="1"/>
</dbReference>
<name>D7MNN9_ARALL</name>
<dbReference type="EMBL" id="GL348720">
    <property type="protein sequence ID" value="EFH41977.1"/>
    <property type="molecule type" value="Genomic_DNA"/>
</dbReference>
<organism evidence="2">
    <name type="scientific">Arabidopsis lyrata subsp. lyrata</name>
    <name type="common">Lyre-leaved rock-cress</name>
    <dbReference type="NCBI Taxonomy" id="81972"/>
    <lineage>
        <taxon>Eukaryota</taxon>
        <taxon>Viridiplantae</taxon>
        <taxon>Streptophyta</taxon>
        <taxon>Embryophyta</taxon>
        <taxon>Tracheophyta</taxon>
        <taxon>Spermatophyta</taxon>
        <taxon>Magnoliopsida</taxon>
        <taxon>eudicotyledons</taxon>
        <taxon>Gunneridae</taxon>
        <taxon>Pentapetalae</taxon>
        <taxon>rosids</taxon>
        <taxon>malvids</taxon>
        <taxon>Brassicales</taxon>
        <taxon>Brassicaceae</taxon>
        <taxon>Camelineae</taxon>
        <taxon>Arabidopsis</taxon>
    </lineage>
</organism>
<proteinExistence type="predicted"/>
<dbReference type="Proteomes" id="UP000008694">
    <property type="component" value="Unassembled WGS sequence"/>
</dbReference>
<dbReference type="HOGENOM" id="CLU_2323637_0_0_1"/>
<dbReference type="AlphaFoldDB" id="D7MNN9"/>
<gene>
    <name evidence="1" type="ORF">ARALYDRAFT_917890</name>
</gene>
<accession>D7MNN9</accession>
<dbReference type="Gramene" id="scaffold_801290.1">
    <property type="protein sequence ID" value="scaffold_801290.1"/>
    <property type="gene ID" value="scaffold_801290.1"/>
</dbReference>
<dbReference type="STRING" id="81972.D7MNN9"/>